<organism evidence="2 3">
    <name type="scientific">Mugilogobius chulae</name>
    <name type="common">yellowstripe goby</name>
    <dbReference type="NCBI Taxonomy" id="88201"/>
    <lineage>
        <taxon>Eukaryota</taxon>
        <taxon>Metazoa</taxon>
        <taxon>Chordata</taxon>
        <taxon>Craniata</taxon>
        <taxon>Vertebrata</taxon>
        <taxon>Euteleostomi</taxon>
        <taxon>Actinopterygii</taxon>
        <taxon>Neopterygii</taxon>
        <taxon>Teleostei</taxon>
        <taxon>Neoteleostei</taxon>
        <taxon>Acanthomorphata</taxon>
        <taxon>Gobiaria</taxon>
        <taxon>Gobiiformes</taxon>
        <taxon>Gobioidei</taxon>
        <taxon>Gobiidae</taxon>
        <taxon>Gobionellinae</taxon>
        <taxon>Mugilogobius</taxon>
    </lineage>
</organism>
<accession>A0AAW0NP67</accession>
<sequence length="236" mass="26502">MKEDTEVEMEMPEENEAGSVVILEDERSSDRIVRTEEGMTRWSQNASLSQALFELAEKENIQVKATSVSVCMVWILVGDEEVIAEGATREEASVKAISLALEGLKKQTRAQPDPVLETKDPGFGSGFFNWWYKETVCEEEERVVETEEKREIAEEDKGSSGNEYETASDGYCSSLELQEEEKEAAESCPGPSSVFESEEDGSNADVITLDDLILYPDLEDECMERRIEEEEPQTQS</sequence>
<evidence type="ECO:0000256" key="1">
    <source>
        <dbReference type="SAM" id="MobiDB-lite"/>
    </source>
</evidence>
<feature type="compositionally biased region" description="Basic and acidic residues" evidence="1">
    <location>
        <begin position="144"/>
        <end position="158"/>
    </location>
</feature>
<dbReference type="EMBL" id="JBBPFD010000015">
    <property type="protein sequence ID" value="KAK7896583.1"/>
    <property type="molecule type" value="Genomic_DNA"/>
</dbReference>
<comment type="caution">
    <text evidence="2">The sequence shown here is derived from an EMBL/GenBank/DDBJ whole genome shotgun (WGS) entry which is preliminary data.</text>
</comment>
<dbReference type="AlphaFoldDB" id="A0AAW0NP67"/>
<reference evidence="3" key="1">
    <citation type="submission" date="2024-04" db="EMBL/GenBank/DDBJ databases">
        <title>Salinicola lusitanus LLJ914,a marine bacterium isolated from the Okinawa Trough.</title>
        <authorList>
            <person name="Li J."/>
        </authorList>
    </citation>
    <scope>NUCLEOTIDE SEQUENCE [LARGE SCALE GENOMIC DNA]</scope>
</reference>
<feature type="region of interest" description="Disordered" evidence="1">
    <location>
        <begin position="144"/>
        <end position="208"/>
    </location>
</feature>
<dbReference type="Proteomes" id="UP001460270">
    <property type="component" value="Unassembled WGS sequence"/>
</dbReference>
<name>A0AAW0NP67_9GOBI</name>
<gene>
    <name evidence="2" type="ORF">WMY93_021908</name>
</gene>
<evidence type="ECO:0000313" key="3">
    <source>
        <dbReference type="Proteomes" id="UP001460270"/>
    </source>
</evidence>
<protein>
    <submittedName>
        <fullName evidence="2">Uncharacterized protein</fullName>
    </submittedName>
</protein>
<keyword evidence="3" id="KW-1185">Reference proteome</keyword>
<proteinExistence type="predicted"/>
<evidence type="ECO:0000313" key="2">
    <source>
        <dbReference type="EMBL" id="KAK7896583.1"/>
    </source>
</evidence>